<dbReference type="Pfam" id="PF15449">
    <property type="entry name" value="Retinal"/>
    <property type="match status" value="2"/>
</dbReference>
<gene>
    <name evidence="4" type="primary">LOC116223674</name>
</gene>
<dbReference type="PANTHER" id="PTHR22017:SF3">
    <property type="entry name" value="PHOTORECEPTOR CILIUM ACTIN REGULATOR 2"/>
    <property type="match status" value="1"/>
</dbReference>
<feature type="compositionally biased region" description="Polar residues" evidence="2">
    <location>
        <begin position="427"/>
        <end position="445"/>
    </location>
</feature>
<feature type="coiled-coil region" evidence="1">
    <location>
        <begin position="681"/>
        <end position="708"/>
    </location>
</feature>
<feature type="compositionally biased region" description="Basic residues" evidence="2">
    <location>
        <begin position="116"/>
        <end position="128"/>
    </location>
</feature>
<dbReference type="OrthoDB" id="8954214at2759"/>
<evidence type="ECO:0000256" key="2">
    <source>
        <dbReference type="SAM" id="MobiDB-lite"/>
    </source>
</evidence>
<name>A0A6P8GCN6_CLUHA</name>
<feature type="compositionally biased region" description="Polar residues" evidence="2">
    <location>
        <begin position="858"/>
        <end position="894"/>
    </location>
</feature>
<feature type="compositionally biased region" description="Basic residues" evidence="2">
    <location>
        <begin position="448"/>
        <end position="460"/>
    </location>
</feature>
<feature type="compositionally biased region" description="Polar residues" evidence="2">
    <location>
        <begin position="355"/>
        <end position="368"/>
    </location>
</feature>
<feature type="region of interest" description="Disordered" evidence="2">
    <location>
        <begin position="1"/>
        <end position="64"/>
    </location>
</feature>
<keyword evidence="1" id="KW-0175">Coiled coil</keyword>
<feature type="region of interest" description="Disordered" evidence="2">
    <location>
        <begin position="790"/>
        <end position="810"/>
    </location>
</feature>
<feature type="compositionally biased region" description="Polar residues" evidence="2">
    <location>
        <begin position="836"/>
        <end position="848"/>
    </location>
</feature>
<proteinExistence type="predicted"/>
<dbReference type="GeneID" id="116223674"/>
<feature type="compositionally biased region" description="Acidic residues" evidence="2">
    <location>
        <begin position="373"/>
        <end position="396"/>
    </location>
</feature>
<dbReference type="InterPro" id="IPR029352">
    <property type="entry name" value="PCARE"/>
</dbReference>
<feature type="compositionally biased region" description="Polar residues" evidence="2">
    <location>
        <begin position="463"/>
        <end position="472"/>
    </location>
</feature>
<dbReference type="RefSeq" id="XP_031437069.1">
    <property type="nucleotide sequence ID" value="XM_031581209.2"/>
</dbReference>
<dbReference type="KEGG" id="char:116223674"/>
<feature type="region of interest" description="Disordered" evidence="2">
    <location>
        <begin position="572"/>
        <end position="647"/>
    </location>
</feature>
<feature type="region of interest" description="Disordered" evidence="2">
    <location>
        <begin position="234"/>
        <end position="253"/>
    </location>
</feature>
<reference evidence="4" key="1">
    <citation type="submission" date="2025-08" db="UniProtKB">
        <authorList>
            <consortium name="RefSeq"/>
        </authorList>
    </citation>
    <scope>IDENTIFICATION</scope>
</reference>
<feature type="region of interest" description="Disordered" evidence="2">
    <location>
        <begin position="329"/>
        <end position="490"/>
    </location>
</feature>
<feature type="region of interest" description="Disordered" evidence="2">
    <location>
        <begin position="737"/>
        <end position="773"/>
    </location>
</feature>
<dbReference type="PANTHER" id="PTHR22017">
    <property type="entry name" value="PHOTORECEPTOR CILIUM ACTIN REGULATOR"/>
    <property type="match status" value="1"/>
</dbReference>
<feature type="region of interest" description="Disordered" evidence="2">
    <location>
        <begin position="98"/>
        <end position="130"/>
    </location>
</feature>
<evidence type="ECO:0000256" key="1">
    <source>
        <dbReference type="SAM" id="Coils"/>
    </source>
</evidence>
<feature type="compositionally biased region" description="Basic and acidic residues" evidence="2">
    <location>
        <begin position="899"/>
        <end position="908"/>
    </location>
</feature>
<sequence>MGCSPSKGKLFPGVSSSNKKALTAPPENSEHVATITESSDQCVMDKSATDFGSGKDEGEDPVVCQERRPSLAEVICDTNTVMEDVIEKIDEDLVAQGKLSQVEQPHGKPPREKGERRKKSKGVKKVRPKDKVQKNSLVQAKIELPEDMVKAHQAAYAYLNPNISKYETLLGLLDQAAQTQLSLQPMVTMVAMRYDEMNQTLEEMAREGERMLEEHGEHMAWPAALMNTPLVPGVKQSEEDQSSPGPPPPDLLQQLLQHSTEKMRLVGQSVTGLGDSALEEATVYFASLSELLGEKLNTKRAVESRLKLVLTRVEAAAVRKLGLEDCALHSEDSGIGGENESLTGSERHRQHRESCTSFGAQNAANNLLQPHGEDEEDEEEEEDDDDEEIEDEEGATEQDVAERTDRRSSSSSSPAHNQKPNLRVSKRNPSNEQKLTTRPKTADNTQPRQRHGQLRRPRRTRSLENLQRQIENPSFVEPNGNQRRQERIGRDVDGVRGAVGVSSLKARLRRHSSSIGLSAPSTTFPVLAPQPPGRHAVKRLITTFSNGVDDKPSVPPHLKINRKCRFPMISNAQASFDGPSKKNNRGASRLPDRQDDLDVDSLPPPPPEVLMDNSFEITRGSHGREEEGENNGPNMGRSAVRQKNSVSQKLRASVQSMAVLPNRRSIHPGSLSVSPACPTKADAVEDQLDDADAEREEAETLYRQARKIIHLRDAAGSPANIYQDGIWSTYAAPAGLRSRQGSNDHSSDGDTLSPPSNTCPPTTPPVSRTRMPPSCPSVCHTIPAPPTCPSGGQWRAPSPPASAAPRWISGNSNSDENIPLLTAVAFASARSVFCQDQTAKTPSCTSTLPRPWGENSRGRQPTTRGLQGFTRRSSSEQRGSISHQTEQSLTTSQDPAEPSDTHAESDTN</sequence>
<evidence type="ECO:0000313" key="3">
    <source>
        <dbReference type="Proteomes" id="UP000515152"/>
    </source>
</evidence>
<dbReference type="Proteomes" id="UP000515152">
    <property type="component" value="Chromosome 15"/>
</dbReference>
<protein>
    <submittedName>
        <fullName evidence="4">Uncharacterized protein LOC116223674</fullName>
    </submittedName>
</protein>
<accession>A0A6P8GCN6</accession>
<evidence type="ECO:0000313" key="4">
    <source>
        <dbReference type="RefSeq" id="XP_031437069.1"/>
    </source>
</evidence>
<feature type="compositionally biased region" description="Basic and acidic residues" evidence="2">
    <location>
        <begin position="105"/>
        <end position="115"/>
    </location>
</feature>
<dbReference type="AlphaFoldDB" id="A0A6P8GCN6"/>
<keyword evidence="3" id="KW-1185">Reference proteome</keyword>
<organism evidence="3 4">
    <name type="scientific">Clupea harengus</name>
    <name type="common">Atlantic herring</name>
    <dbReference type="NCBI Taxonomy" id="7950"/>
    <lineage>
        <taxon>Eukaryota</taxon>
        <taxon>Metazoa</taxon>
        <taxon>Chordata</taxon>
        <taxon>Craniata</taxon>
        <taxon>Vertebrata</taxon>
        <taxon>Euteleostomi</taxon>
        <taxon>Actinopterygii</taxon>
        <taxon>Neopterygii</taxon>
        <taxon>Teleostei</taxon>
        <taxon>Clupei</taxon>
        <taxon>Clupeiformes</taxon>
        <taxon>Clupeoidei</taxon>
        <taxon>Clupeidae</taxon>
        <taxon>Clupea</taxon>
    </lineage>
</organism>
<feature type="region of interest" description="Disordered" evidence="2">
    <location>
        <begin position="836"/>
        <end position="908"/>
    </location>
</feature>